<evidence type="ECO:0000256" key="1">
    <source>
        <dbReference type="ARBA" id="ARBA00005254"/>
    </source>
</evidence>
<keyword evidence="4" id="KW-1185">Reference proteome</keyword>
<sequence length="235" mass="25337">MSVAASTTLSEASDPSSLVLVSRDASDIVTVTLNNPKKHNSLNWDMFNAIADTAETLSNDSSVRAVILNGNGKSFCSGLDVPSMAQNPMNAAKLLDRPHKTPKSNLAQDVGYMWRQCPFPVIAAIHGRCYGGGLQIAMGADFRYSTADCEYSIMEAKWGIIPDMSGTVTLRDVGRLDWIKELAMTARIIKGDEAMKVGFVSRVVEDPMEEARKVAEEVSLGLGLGFFSNKIAGSL</sequence>
<reference evidence="4" key="1">
    <citation type="journal article" date="2023" name="Commun. Biol.">
        <title>Genome analysis of Parmales, the sister group of diatoms, reveals the evolutionary specialization of diatoms from phago-mixotrophs to photoautotrophs.</title>
        <authorList>
            <person name="Ban H."/>
            <person name="Sato S."/>
            <person name="Yoshikawa S."/>
            <person name="Yamada K."/>
            <person name="Nakamura Y."/>
            <person name="Ichinomiya M."/>
            <person name="Sato N."/>
            <person name="Blanc-Mathieu R."/>
            <person name="Endo H."/>
            <person name="Kuwata A."/>
            <person name="Ogata H."/>
        </authorList>
    </citation>
    <scope>NUCLEOTIDE SEQUENCE [LARGE SCALE GENOMIC DNA]</scope>
</reference>
<dbReference type="AlphaFoldDB" id="A0A9W7G833"/>
<dbReference type="Pfam" id="PF00378">
    <property type="entry name" value="ECH_1"/>
    <property type="match status" value="1"/>
</dbReference>
<name>A0A9W7G833_9STRA</name>
<dbReference type="CDD" id="cd06558">
    <property type="entry name" value="crotonase-like"/>
    <property type="match status" value="1"/>
</dbReference>
<organism evidence="3 4">
    <name type="scientific">Triparma columacea</name>
    <dbReference type="NCBI Taxonomy" id="722753"/>
    <lineage>
        <taxon>Eukaryota</taxon>
        <taxon>Sar</taxon>
        <taxon>Stramenopiles</taxon>
        <taxon>Ochrophyta</taxon>
        <taxon>Bolidophyceae</taxon>
        <taxon>Parmales</taxon>
        <taxon>Triparmaceae</taxon>
        <taxon>Triparma</taxon>
    </lineage>
</organism>
<evidence type="ECO:0000313" key="4">
    <source>
        <dbReference type="Proteomes" id="UP001165065"/>
    </source>
</evidence>
<dbReference type="NCBIfam" id="NF005699">
    <property type="entry name" value="PRK07509.1"/>
    <property type="match status" value="1"/>
</dbReference>
<dbReference type="SUPFAM" id="SSF52096">
    <property type="entry name" value="ClpP/crotonase"/>
    <property type="match status" value="1"/>
</dbReference>
<dbReference type="GO" id="GO:0016853">
    <property type="term" value="F:isomerase activity"/>
    <property type="evidence" value="ECO:0007669"/>
    <property type="project" value="InterPro"/>
</dbReference>
<dbReference type="InterPro" id="IPR045002">
    <property type="entry name" value="Ech1-like"/>
</dbReference>
<dbReference type="InterPro" id="IPR001753">
    <property type="entry name" value="Enoyl-CoA_hydra/iso"/>
</dbReference>
<dbReference type="Proteomes" id="UP001165065">
    <property type="component" value="Unassembled WGS sequence"/>
</dbReference>
<dbReference type="Gene3D" id="3.90.226.10">
    <property type="entry name" value="2-enoyl-CoA Hydratase, Chain A, domain 1"/>
    <property type="match status" value="1"/>
</dbReference>
<protein>
    <submittedName>
        <fullName evidence="3">Uncharacterized protein</fullName>
    </submittedName>
</protein>
<dbReference type="InterPro" id="IPR029045">
    <property type="entry name" value="ClpP/crotonase-like_dom_sf"/>
</dbReference>
<dbReference type="EMBL" id="BRYA01000104">
    <property type="protein sequence ID" value="GMI39469.1"/>
    <property type="molecule type" value="Genomic_DNA"/>
</dbReference>
<evidence type="ECO:0000256" key="2">
    <source>
        <dbReference type="RuleBase" id="RU003707"/>
    </source>
</evidence>
<evidence type="ECO:0000313" key="3">
    <source>
        <dbReference type="EMBL" id="GMI39469.1"/>
    </source>
</evidence>
<comment type="similarity">
    <text evidence="1 2">Belongs to the enoyl-CoA hydratase/isomerase family.</text>
</comment>
<dbReference type="InterPro" id="IPR018376">
    <property type="entry name" value="Enoyl-CoA_hyd/isom_CS"/>
</dbReference>
<dbReference type="PROSITE" id="PS00166">
    <property type="entry name" value="ENOYL_COA_HYDRATASE"/>
    <property type="match status" value="1"/>
</dbReference>
<comment type="caution">
    <text evidence="3">The sequence shown here is derived from an EMBL/GenBank/DDBJ whole genome shotgun (WGS) entry which is preliminary data.</text>
</comment>
<dbReference type="PANTHER" id="PTHR43149:SF1">
    <property type="entry name" value="DELTA(3,5)-DELTA(2,4)-DIENOYL-COA ISOMERASE, MITOCHONDRIAL"/>
    <property type="match status" value="1"/>
</dbReference>
<gene>
    <name evidence="3" type="ORF">TrCOL_g12103</name>
</gene>
<accession>A0A9W7G833</accession>
<dbReference type="PANTHER" id="PTHR43149">
    <property type="entry name" value="ENOYL-COA HYDRATASE"/>
    <property type="match status" value="1"/>
</dbReference>
<proteinExistence type="inferred from homology"/>
<dbReference type="OrthoDB" id="14970at2759"/>